<dbReference type="EMBL" id="CM017887">
    <property type="protein sequence ID" value="KAG1371071.1"/>
    <property type="molecule type" value="Genomic_DNA"/>
</dbReference>
<keyword evidence="2" id="KW-1185">Reference proteome</keyword>
<organism evidence="1 2">
    <name type="scientific">Cocos nucifera</name>
    <name type="common">Coconut palm</name>
    <dbReference type="NCBI Taxonomy" id="13894"/>
    <lineage>
        <taxon>Eukaryota</taxon>
        <taxon>Viridiplantae</taxon>
        <taxon>Streptophyta</taxon>
        <taxon>Embryophyta</taxon>
        <taxon>Tracheophyta</taxon>
        <taxon>Spermatophyta</taxon>
        <taxon>Magnoliopsida</taxon>
        <taxon>Liliopsida</taxon>
        <taxon>Arecaceae</taxon>
        <taxon>Arecoideae</taxon>
        <taxon>Cocoseae</taxon>
        <taxon>Attaleinae</taxon>
        <taxon>Cocos</taxon>
    </lineage>
</organism>
<accession>A0A8K0IXQ6</accession>
<evidence type="ECO:0000313" key="1">
    <source>
        <dbReference type="EMBL" id="KAG1371071.1"/>
    </source>
</evidence>
<evidence type="ECO:0000313" key="2">
    <source>
        <dbReference type="Proteomes" id="UP000797356"/>
    </source>
</evidence>
<name>A0A8K0IXQ6_COCNU</name>
<gene>
    <name evidence="1" type="ORF">COCNU_16G001650</name>
</gene>
<proteinExistence type="predicted"/>
<sequence length="84" mass="9608">MGNSDSLRIPFSLSANFSNTFAPSYHILIPNLTKITVDAIFIDLSECFPSSPFPKFHHKSLISSEVTPAFRPIQKWKDREGRRR</sequence>
<dbReference type="AlphaFoldDB" id="A0A8K0IXQ6"/>
<dbReference type="Proteomes" id="UP000797356">
    <property type="component" value="Chromosome 16"/>
</dbReference>
<reference evidence="1" key="2">
    <citation type="submission" date="2019-07" db="EMBL/GenBank/DDBJ databases">
        <authorList>
            <person name="Yang Y."/>
            <person name="Bocs S."/>
            <person name="Baudouin L."/>
        </authorList>
    </citation>
    <scope>NUCLEOTIDE SEQUENCE</scope>
    <source>
        <tissue evidence="1">Spear leaf of Hainan Tall coconut</tissue>
    </source>
</reference>
<protein>
    <submittedName>
        <fullName evidence="1">Uncharacterized protein</fullName>
    </submittedName>
</protein>
<comment type="caution">
    <text evidence="1">The sequence shown here is derived from an EMBL/GenBank/DDBJ whole genome shotgun (WGS) entry which is preliminary data.</text>
</comment>
<reference evidence="1" key="1">
    <citation type="journal article" date="2017" name="Gigascience">
        <title>The genome draft of coconut (Cocos nucifera).</title>
        <authorList>
            <person name="Xiao Y."/>
            <person name="Xu P."/>
            <person name="Fan H."/>
            <person name="Baudouin L."/>
            <person name="Xia W."/>
            <person name="Bocs S."/>
            <person name="Xu J."/>
            <person name="Li Q."/>
            <person name="Guo A."/>
            <person name="Zhou L."/>
            <person name="Li J."/>
            <person name="Wu Y."/>
            <person name="Ma Z."/>
            <person name="Armero A."/>
            <person name="Issali A.E."/>
            <person name="Liu N."/>
            <person name="Peng M."/>
            <person name="Yang Y."/>
        </authorList>
    </citation>
    <scope>NUCLEOTIDE SEQUENCE</scope>
    <source>
        <tissue evidence="1">Spear leaf of Hainan Tall coconut</tissue>
    </source>
</reference>